<evidence type="ECO:0000256" key="1">
    <source>
        <dbReference type="SAM" id="Phobius"/>
    </source>
</evidence>
<dbReference type="RefSeq" id="WP_006841044.1">
    <property type="nucleotide sequence ID" value="NZ_GG667196.1"/>
</dbReference>
<dbReference type="EMBL" id="ACHJ01000033">
    <property type="protein sequence ID" value="EEI17635.1"/>
    <property type="molecule type" value="Genomic_DNA"/>
</dbReference>
<dbReference type="AlphaFoldDB" id="C0XQ42"/>
<protein>
    <recommendedName>
        <fullName evidence="4">Major facilitator superfamily (MFS) profile domain-containing protein</fullName>
    </recommendedName>
</protein>
<keyword evidence="3" id="KW-1185">Reference proteome</keyword>
<dbReference type="InterPro" id="IPR052524">
    <property type="entry name" value="MFS_Cyanate_Porter"/>
</dbReference>
<dbReference type="STRING" id="525263.HMPREF0298_0562"/>
<keyword evidence="1" id="KW-1133">Transmembrane helix</keyword>
<dbReference type="PANTHER" id="PTHR23523">
    <property type="match status" value="1"/>
</dbReference>
<keyword evidence="1" id="KW-0812">Transmembrane</keyword>
<dbReference type="InterPro" id="IPR036259">
    <property type="entry name" value="MFS_trans_sf"/>
</dbReference>
<feature type="transmembrane region" description="Helical" evidence="1">
    <location>
        <begin position="36"/>
        <end position="57"/>
    </location>
</feature>
<gene>
    <name evidence="2" type="ORF">HMPREF0298_0562</name>
</gene>
<evidence type="ECO:0000313" key="3">
    <source>
        <dbReference type="Proteomes" id="UP000006196"/>
    </source>
</evidence>
<dbReference type="eggNOG" id="COG2807">
    <property type="taxonomic scope" value="Bacteria"/>
</dbReference>
<organism evidence="2 3">
    <name type="scientific">Corynebacterium lipophiloflavum (strain ATCC 700352 / DSM 44291 / CCUG 37336 / JCM 10383 / DMMZ 1944)</name>
    <dbReference type="NCBI Taxonomy" id="525263"/>
    <lineage>
        <taxon>Bacteria</taxon>
        <taxon>Bacillati</taxon>
        <taxon>Actinomycetota</taxon>
        <taxon>Actinomycetes</taxon>
        <taxon>Mycobacteriales</taxon>
        <taxon>Corynebacteriaceae</taxon>
        <taxon>Corynebacterium</taxon>
    </lineage>
</organism>
<reference evidence="2" key="1">
    <citation type="submission" date="2009-01" db="EMBL/GenBank/DDBJ databases">
        <authorList>
            <person name="Qin X."/>
            <person name="Bachman B."/>
            <person name="Battles P."/>
            <person name="Bell A."/>
            <person name="Bess C."/>
            <person name="Bickham C."/>
            <person name="Chaboub L."/>
            <person name="Chen D."/>
            <person name="Coyle M."/>
            <person name="Deiros D.R."/>
            <person name="Dinh H."/>
            <person name="Forbes L."/>
            <person name="Fowler G."/>
            <person name="Francisco L."/>
            <person name="Fu Q."/>
            <person name="Gubbala S."/>
            <person name="Hale W."/>
            <person name="Han Y."/>
            <person name="Hemphill L."/>
            <person name="Highlander S.K."/>
            <person name="Hirani K."/>
            <person name="Hogues M."/>
            <person name="Jackson L."/>
            <person name="Jakkamsetti A."/>
            <person name="Javaid M."/>
            <person name="Jiang H."/>
            <person name="Korchina V."/>
            <person name="Kovar C."/>
            <person name="Lara F."/>
            <person name="Lee S."/>
            <person name="Mata R."/>
            <person name="Mathew T."/>
            <person name="Moen C."/>
            <person name="Morales K."/>
            <person name="Munidasa M."/>
            <person name="Nazareth L."/>
            <person name="Ngo R."/>
            <person name="Nguyen L."/>
            <person name="Okwuonu G."/>
            <person name="Ongeri F."/>
            <person name="Patil S."/>
            <person name="Petrosino J."/>
            <person name="Pham C."/>
            <person name="Pham P."/>
            <person name="Pu L.-L."/>
            <person name="Puazo M."/>
            <person name="Raj R."/>
            <person name="Reid J."/>
            <person name="Rouhana J."/>
            <person name="Saada N."/>
            <person name="Shang Y."/>
            <person name="Simmons D."/>
            <person name="Thornton R."/>
            <person name="Warren J."/>
            <person name="Weissenberger G."/>
            <person name="Zhang J."/>
            <person name="Zhang L."/>
            <person name="Zhou C."/>
            <person name="Zhu D."/>
            <person name="Muzny D."/>
            <person name="Worley K."/>
            <person name="Gibbs R."/>
        </authorList>
    </citation>
    <scope>NUCLEOTIDE SEQUENCE [LARGE SCALE GENOMIC DNA]</scope>
    <source>
        <strain evidence="2">DSM 44291</strain>
    </source>
</reference>
<dbReference type="PANTHER" id="PTHR23523:SF2">
    <property type="entry name" value="2-NITROIMIDAZOLE TRANSPORTER"/>
    <property type="match status" value="1"/>
</dbReference>
<proteinExistence type="predicted"/>
<dbReference type="HOGENOM" id="CLU_2768822_0_0_11"/>
<feature type="transmembrane region" description="Helical" evidence="1">
    <location>
        <begin position="7"/>
        <end position="30"/>
    </location>
</feature>
<sequence>MSVTARLSGFVQPVGYILAAAGPLLVGVAYDQIGSFGPILVVLAVLSLVLGGLGIAASRRVFIEDELAG</sequence>
<evidence type="ECO:0000313" key="2">
    <source>
        <dbReference type="EMBL" id="EEI17635.1"/>
    </source>
</evidence>
<dbReference type="Proteomes" id="UP000006196">
    <property type="component" value="Unassembled WGS sequence"/>
</dbReference>
<dbReference type="SUPFAM" id="SSF103473">
    <property type="entry name" value="MFS general substrate transporter"/>
    <property type="match status" value="1"/>
</dbReference>
<keyword evidence="1" id="KW-0472">Membrane</keyword>
<accession>C0XQ42</accession>
<name>C0XQ42_CORLD</name>
<evidence type="ECO:0008006" key="4">
    <source>
        <dbReference type="Google" id="ProtNLM"/>
    </source>
</evidence>
<comment type="caution">
    <text evidence="2">The sequence shown here is derived from an EMBL/GenBank/DDBJ whole genome shotgun (WGS) entry which is preliminary data.</text>
</comment>